<evidence type="ECO:0000259" key="7">
    <source>
        <dbReference type="Pfam" id="PF03372"/>
    </source>
</evidence>
<dbReference type="GO" id="GO:0004519">
    <property type="term" value="F:endonuclease activity"/>
    <property type="evidence" value="ECO:0007669"/>
    <property type="project" value="InterPro"/>
</dbReference>
<gene>
    <name evidence="8" type="ORF">UFOPK2975_01341</name>
</gene>
<dbReference type="NCBIfam" id="TIGR00195">
    <property type="entry name" value="exoDNase_III"/>
    <property type="match status" value="1"/>
</dbReference>
<comment type="cofactor">
    <cofactor evidence="1">
        <name>Mn(2+)</name>
        <dbReference type="ChEBI" id="CHEBI:29035"/>
    </cofactor>
</comment>
<dbReference type="GO" id="GO:0008311">
    <property type="term" value="F:double-stranded DNA 3'-5' DNA exonuclease activity"/>
    <property type="evidence" value="ECO:0007669"/>
    <property type="project" value="InterPro"/>
</dbReference>
<keyword evidence="4" id="KW-0479">Metal-binding</keyword>
<dbReference type="InterPro" id="IPR037493">
    <property type="entry name" value="ExoIII-like"/>
</dbReference>
<evidence type="ECO:0000256" key="3">
    <source>
        <dbReference type="ARBA" id="ARBA00007092"/>
    </source>
</evidence>
<dbReference type="InterPro" id="IPR005135">
    <property type="entry name" value="Endo/exonuclease/phosphatase"/>
</dbReference>
<dbReference type="PANTHER" id="PTHR43250:SF2">
    <property type="entry name" value="EXODEOXYRIBONUCLEASE III"/>
    <property type="match status" value="1"/>
</dbReference>
<dbReference type="EMBL" id="CAFAAG010000147">
    <property type="protein sequence ID" value="CAB4802688.1"/>
    <property type="molecule type" value="Genomic_DNA"/>
</dbReference>
<reference evidence="8" key="1">
    <citation type="submission" date="2020-05" db="EMBL/GenBank/DDBJ databases">
        <authorList>
            <person name="Chiriac C."/>
            <person name="Salcher M."/>
            <person name="Ghai R."/>
            <person name="Kavagutti S V."/>
        </authorList>
    </citation>
    <scope>NUCLEOTIDE SEQUENCE</scope>
</reference>
<dbReference type="NCBIfam" id="TIGR00633">
    <property type="entry name" value="xth"/>
    <property type="match status" value="1"/>
</dbReference>
<dbReference type="InterPro" id="IPR020847">
    <property type="entry name" value="AP_endonuclease_F1_BS"/>
</dbReference>
<evidence type="ECO:0000256" key="6">
    <source>
        <dbReference type="ARBA" id="ARBA00022842"/>
    </source>
</evidence>
<evidence type="ECO:0000256" key="5">
    <source>
        <dbReference type="ARBA" id="ARBA00022801"/>
    </source>
</evidence>
<dbReference type="PROSITE" id="PS00726">
    <property type="entry name" value="AP_NUCLEASE_F1_1"/>
    <property type="match status" value="1"/>
</dbReference>
<dbReference type="Pfam" id="PF03372">
    <property type="entry name" value="Exo_endo_phos"/>
    <property type="match status" value="1"/>
</dbReference>
<dbReference type="PROSITE" id="PS00728">
    <property type="entry name" value="AP_NUCLEASE_F1_3"/>
    <property type="match status" value="1"/>
</dbReference>
<keyword evidence="5" id="KW-0378">Hydrolase</keyword>
<dbReference type="InterPro" id="IPR020848">
    <property type="entry name" value="AP_endonuclease_F1_CS"/>
</dbReference>
<accession>A0A6J6Y5G4</accession>
<dbReference type="Gene3D" id="3.60.10.10">
    <property type="entry name" value="Endonuclease/exonuclease/phosphatase"/>
    <property type="match status" value="1"/>
</dbReference>
<protein>
    <submittedName>
        <fullName evidence="8">Unannotated protein</fullName>
    </submittedName>
</protein>
<feature type="domain" description="Endonuclease/exonuclease/phosphatase" evidence="7">
    <location>
        <begin position="4"/>
        <end position="247"/>
    </location>
</feature>
<comment type="cofactor">
    <cofactor evidence="2">
        <name>Mg(2+)</name>
        <dbReference type="ChEBI" id="CHEBI:18420"/>
    </cofactor>
</comment>
<organism evidence="8">
    <name type="scientific">freshwater metagenome</name>
    <dbReference type="NCBI Taxonomy" id="449393"/>
    <lineage>
        <taxon>unclassified sequences</taxon>
        <taxon>metagenomes</taxon>
        <taxon>ecological metagenomes</taxon>
    </lineage>
</organism>
<evidence type="ECO:0000256" key="4">
    <source>
        <dbReference type="ARBA" id="ARBA00022723"/>
    </source>
</evidence>
<dbReference type="AlphaFoldDB" id="A0A6J6Y5G4"/>
<dbReference type="PANTHER" id="PTHR43250">
    <property type="entry name" value="EXODEOXYRIBONUCLEASE III"/>
    <property type="match status" value="1"/>
</dbReference>
<dbReference type="InterPro" id="IPR036691">
    <property type="entry name" value="Endo/exonu/phosph_ase_sf"/>
</dbReference>
<keyword evidence="6" id="KW-0460">Magnesium</keyword>
<dbReference type="CDD" id="cd09086">
    <property type="entry name" value="ExoIII-like_AP-endo"/>
    <property type="match status" value="1"/>
</dbReference>
<dbReference type="GO" id="GO:0003677">
    <property type="term" value="F:DNA binding"/>
    <property type="evidence" value="ECO:0007669"/>
    <property type="project" value="InterPro"/>
</dbReference>
<proteinExistence type="inferred from homology"/>
<comment type="similarity">
    <text evidence="3">Belongs to the DNA repair enzymes AP/ExoA family.</text>
</comment>
<dbReference type="InterPro" id="IPR004808">
    <property type="entry name" value="AP_endonuc_1"/>
</dbReference>
<evidence type="ECO:0000313" key="8">
    <source>
        <dbReference type="EMBL" id="CAB4802688.1"/>
    </source>
</evidence>
<dbReference type="PROSITE" id="PS51435">
    <property type="entry name" value="AP_NUCLEASE_F1_4"/>
    <property type="match status" value="1"/>
</dbReference>
<evidence type="ECO:0000256" key="2">
    <source>
        <dbReference type="ARBA" id="ARBA00001946"/>
    </source>
</evidence>
<dbReference type="SUPFAM" id="SSF56219">
    <property type="entry name" value="DNase I-like"/>
    <property type="match status" value="1"/>
</dbReference>
<dbReference type="GO" id="GO:0046872">
    <property type="term" value="F:metal ion binding"/>
    <property type="evidence" value="ECO:0007669"/>
    <property type="project" value="UniProtKB-KW"/>
</dbReference>
<name>A0A6J6Y5G4_9ZZZZ</name>
<evidence type="ECO:0000256" key="1">
    <source>
        <dbReference type="ARBA" id="ARBA00001936"/>
    </source>
</evidence>
<sequence length="254" mass="28709">MLIATWNVNSLKARLPRVQQWILENKPDVLCIQETKMKDAVFPSLVFHEMGYESAHFGQGQWNGVAILSKVGLDNVINNFAVGEPDGEARIISAECGGITVVCVYVPNGRELEHDHYQYKLRWMKQLKQHVAKIAKPAGDVIVTGDFNIAPEDIDVWDPEALIGSTHVSVPEREVLSDLCAWGLTDIYRDQHPEPKLFSWWDYRDGGFHKNHGMRIDLLLVSESVAKRTKMTVVDRNARKGEKPSDHAPVVMEL</sequence>
<dbReference type="GO" id="GO:0006281">
    <property type="term" value="P:DNA repair"/>
    <property type="evidence" value="ECO:0007669"/>
    <property type="project" value="InterPro"/>
</dbReference>